<dbReference type="GO" id="GO:0008934">
    <property type="term" value="F:inositol monophosphate 1-phosphatase activity"/>
    <property type="evidence" value="ECO:0007669"/>
    <property type="project" value="TreeGrafter"/>
</dbReference>
<evidence type="ECO:0000313" key="3">
    <source>
        <dbReference type="Proteomes" id="UP000480178"/>
    </source>
</evidence>
<dbReference type="AlphaFoldDB" id="A0A6C0GFB0"/>
<feature type="binding site" evidence="1">
    <location>
        <position position="210"/>
    </location>
    <ligand>
        <name>Mg(2+)</name>
        <dbReference type="ChEBI" id="CHEBI:18420"/>
        <label>1</label>
        <note>catalytic</note>
    </ligand>
</feature>
<name>A0A6C0GFB0_9BACT</name>
<feature type="binding site" evidence="1">
    <location>
        <position position="83"/>
    </location>
    <ligand>
        <name>Mg(2+)</name>
        <dbReference type="ChEBI" id="CHEBI:18420"/>
        <label>1</label>
        <note>catalytic</note>
    </ligand>
</feature>
<sequence>MLFQPFLSQTLQLVADIASKNFGKVSGTIKSGDSNQVLTQTDLEIGRLIINEIEKQYPDHNIIDEEAGVIDKGSAFTWVVDPIDGTSNFAAGIPTYGIMIGLLENDIPMAGGIVLPAFNEVYLAEKGKGAFCNGEKITVSTQTKLISGLVAYGIDGHQENPQFTYEECHLLAEIVLNIRNLRSSNSVFDLAMLARGRYAAVLNRTSKIWDNVAPHILIEEAGGKYTGFYGEKIDYSQPLSRSEQNFTFCAASPVLHQQLQAIIHRKK</sequence>
<dbReference type="GO" id="GO:0046872">
    <property type="term" value="F:metal ion binding"/>
    <property type="evidence" value="ECO:0007669"/>
    <property type="project" value="UniProtKB-KW"/>
</dbReference>
<dbReference type="InterPro" id="IPR000760">
    <property type="entry name" value="Inositol_monophosphatase-like"/>
</dbReference>
<dbReference type="RefSeq" id="WP_162442710.1">
    <property type="nucleotide sequence ID" value="NZ_CP048222.1"/>
</dbReference>
<dbReference type="SUPFAM" id="SSF56655">
    <property type="entry name" value="Carbohydrate phosphatase"/>
    <property type="match status" value="1"/>
</dbReference>
<evidence type="ECO:0000313" key="2">
    <source>
        <dbReference type="EMBL" id="QHT66656.1"/>
    </source>
</evidence>
<dbReference type="PRINTS" id="PR00377">
    <property type="entry name" value="IMPHPHTASES"/>
</dbReference>
<comment type="cofactor">
    <cofactor evidence="1">
        <name>Mg(2+)</name>
        <dbReference type="ChEBI" id="CHEBI:18420"/>
    </cofactor>
</comment>
<reference evidence="2 3" key="1">
    <citation type="submission" date="2020-01" db="EMBL/GenBank/DDBJ databases">
        <authorList>
            <person name="Kim M.K."/>
        </authorList>
    </citation>
    <scope>NUCLEOTIDE SEQUENCE [LARGE SCALE GENOMIC DNA]</scope>
    <source>
        <strain evidence="2 3">172606-1</strain>
    </source>
</reference>
<dbReference type="Gene3D" id="3.40.190.80">
    <property type="match status" value="1"/>
</dbReference>
<accession>A0A6C0GFB0</accession>
<dbReference type="Pfam" id="PF00459">
    <property type="entry name" value="Inositol_P"/>
    <property type="match status" value="1"/>
</dbReference>
<dbReference type="EMBL" id="CP048222">
    <property type="protein sequence ID" value="QHT66656.1"/>
    <property type="molecule type" value="Genomic_DNA"/>
</dbReference>
<feature type="binding site" evidence="1">
    <location>
        <position position="81"/>
    </location>
    <ligand>
        <name>Mg(2+)</name>
        <dbReference type="ChEBI" id="CHEBI:18420"/>
        <label>1</label>
        <note>catalytic</note>
    </ligand>
</feature>
<keyword evidence="1" id="KW-0460">Magnesium</keyword>
<dbReference type="PANTHER" id="PTHR20854:SF4">
    <property type="entry name" value="INOSITOL-1-MONOPHOSPHATASE-RELATED"/>
    <property type="match status" value="1"/>
</dbReference>
<dbReference type="KEGG" id="rhoz:GXP67_08290"/>
<organism evidence="2 3">
    <name type="scientific">Rhodocytophaga rosea</name>
    <dbReference type="NCBI Taxonomy" id="2704465"/>
    <lineage>
        <taxon>Bacteria</taxon>
        <taxon>Pseudomonadati</taxon>
        <taxon>Bacteroidota</taxon>
        <taxon>Cytophagia</taxon>
        <taxon>Cytophagales</taxon>
        <taxon>Rhodocytophagaceae</taxon>
        <taxon>Rhodocytophaga</taxon>
    </lineage>
</organism>
<dbReference type="GO" id="GO:0007165">
    <property type="term" value="P:signal transduction"/>
    <property type="evidence" value="ECO:0007669"/>
    <property type="project" value="TreeGrafter"/>
</dbReference>
<keyword evidence="1" id="KW-0479">Metal-binding</keyword>
<protein>
    <submittedName>
        <fullName evidence="2">Inositol monophosphatase</fullName>
    </submittedName>
</protein>
<dbReference type="GO" id="GO:0006020">
    <property type="term" value="P:inositol metabolic process"/>
    <property type="evidence" value="ECO:0007669"/>
    <property type="project" value="TreeGrafter"/>
</dbReference>
<dbReference type="Gene3D" id="3.30.540.10">
    <property type="entry name" value="Fructose-1,6-Bisphosphatase, subunit A, domain 1"/>
    <property type="match status" value="1"/>
</dbReference>
<keyword evidence="3" id="KW-1185">Reference proteome</keyword>
<dbReference type="Proteomes" id="UP000480178">
    <property type="component" value="Chromosome"/>
</dbReference>
<feature type="binding site" evidence="1">
    <location>
        <position position="84"/>
    </location>
    <ligand>
        <name>Mg(2+)</name>
        <dbReference type="ChEBI" id="CHEBI:18420"/>
        <label>1</label>
        <note>catalytic</note>
    </ligand>
</feature>
<feature type="binding site" evidence="1">
    <location>
        <position position="65"/>
    </location>
    <ligand>
        <name>Mg(2+)</name>
        <dbReference type="ChEBI" id="CHEBI:18420"/>
        <label>1</label>
        <note>catalytic</note>
    </ligand>
</feature>
<proteinExistence type="predicted"/>
<gene>
    <name evidence="2" type="ORF">GXP67_08290</name>
</gene>
<evidence type="ECO:0000256" key="1">
    <source>
        <dbReference type="PIRSR" id="PIRSR600760-2"/>
    </source>
</evidence>
<dbReference type="PANTHER" id="PTHR20854">
    <property type="entry name" value="INOSITOL MONOPHOSPHATASE"/>
    <property type="match status" value="1"/>
</dbReference>